<sequence length="161" mass="19369">MSKIVVIKEKETVERKQMMEVEPTWFSDDLQLNYVKNLLLSLHFEAEPLIKHELSTKLAGYKQQDVKKERFDGEKFITFDELIELLVVSKMRCKYCMKQTFILYEKQREKVQWTLDRIDNDRGHNQDNVIVACLDCNLRRRRLDADKFMFTKQMNLVKIDD</sequence>
<accession>A0A6C0BVP3</accession>
<organism evidence="1">
    <name type="scientific">viral metagenome</name>
    <dbReference type="NCBI Taxonomy" id="1070528"/>
    <lineage>
        <taxon>unclassified sequences</taxon>
        <taxon>metagenomes</taxon>
        <taxon>organismal metagenomes</taxon>
    </lineage>
</organism>
<name>A0A6C0BVP3_9ZZZZ</name>
<evidence type="ECO:0000313" key="1">
    <source>
        <dbReference type="EMBL" id="QHS95498.1"/>
    </source>
</evidence>
<dbReference type="EMBL" id="MN739253">
    <property type="protein sequence ID" value="QHS95498.1"/>
    <property type="molecule type" value="Genomic_DNA"/>
</dbReference>
<protein>
    <recommendedName>
        <fullName evidence="2">HNH endonuclease</fullName>
    </recommendedName>
</protein>
<proteinExistence type="predicted"/>
<reference evidence="1" key="1">
    <citation type="journal article" date="2020" name="Nature">
        <title>Giant virus diversity and host interactions through global metagenomics.</title>
        <authorList>
            <person name="Schulz F."/>
            <person name="Roux S."/>
            <person name="Paez-Espino D."/>
            <person name="Jungbluth S."/>
            <person name="Walsh D.A."/>
            <person name="Denef V.J."/>
            <person name="McMahon K.D."/>
            <person name="Konstantinidis K.T."/>
            <person name="Eloe-Fadrosh E.A."/>
            <person name="Kyrpides N.C."/>
            <person name="Woyke T."/>
        </authorList>
    </citation>
    <scope>NUCLEOTIDE SEQUENCE</scope>
    <source>
        <strain evidence="1">GVMAG-M-3300018868-6</strain>
    </source>
</reference>
<dbReference type="Gene3D" id="3.30.40.220">
    <property type="match status" value="1"/>
</dbReference>
<evidence type="ECO:0008006" key="2">
    <source>
        <dbReference type="Google" id="ProtNLM"/>
    </source>
</evidence>
<dbReference type="AlphaFoldDB" id="A0A6C0BVP3"/>